<keyword evidence="3" id="KW-1185">Reference proteome</keyword>
<dbReference type="RefSeq" id="WP_246228886.1">
    <property type="nucleotide sequence ID" value="NZ_AP022574.1"/>
</dbReference>
<protein>
    <submittedName>
        <fullName evidence="2">Uncharacterized protein</fullName>
    </submittedName>
</protein>
<evidence type="ECO:0000313" key="3">
    <source>
        <dbReference type="Proteomes" id="UP000466514"/>
    </source>
</evidence>
<sequence length="168" mass="17761">MLSGRYRPAEIVRAGWGTALLVAPDRVLDATRSGPADSTSRGVARVLGARHLVQAVLSGLRPDRDVLALGVWVDAVHALTASLLAVGDRRRARVGCTDAAIAAGWAVTGYRDLRRGRVPPREHQRLRDGLAALLLRHVPGGRLIRDQQRLRTSSAGSASPTAAGGAES</sequence>
<dbReference type="Proteomes" id="UP000466514">
    <property type="component" value="Chromosome"/>
</dbReference>
<evidence type="ECO:0000313" key="2">
    <source>
        <dbReference type="EMBL" id="BBX67531.1"/>
    </source>
</evidence>
<name>A0A7I7M5Q2_9MYCO</name>
<reference evidence="2 3" key="1">
    <citation type="journal article" date="2019" name="Emerg. Microbes Infect.">
        <title>Comprehensive subspecies identification of 175 nontuberculous mycobacteria species based on 7547 genomic profiles.</title>
        <authorList>
            <person name="Matsumoto Y."/>
            <person name="Kinjo T."/>
            <person name="Motooka D."/>
            <person name="Nabeya D."/>
            <person name="Jung N."/>
            <person name="Uechi K."/>
            <person name="Horii T."/>
            <person name="Iida T."/>
            <person name="Fujita J."/>
            <person name="Nakamura S."/>
        </authorList>
    </citation>
    <scope>NUCLEOTIDE SEQUENCE [LARGE SCALE GENOMIC DNA]</scope>
    <source>
        <strain evidence="2 3">JCM 13323</strain>
    </source>
</reference>
<organism evidence="2 3">
    <name type="scientific">Mycolicibacterium psychrotolerans</name>
    <dbReference type="NCBI Taxonomy" id="216929"/>
    <lineage>
        <taxon>Bacteria</taxon>
        <taxon>Bacillati</taxon>
        <taxon>Actinomycetota</taxon>
        <taxon>Actinomycetes</taxon>
        <taxon>Mycobacteriales</taxon>
        <taxon>Mycobacteriaceae</taxon>
        <taxon>Mycolicibacterium</taxon>
    </lineage>
</organism>
<proteinExistence type="predicted"/>
<dbReference type="KEGG" id="mpsc:MPSYJ_09920"/>
<feature type="region of interest" description="Disordered" evidence="1">
    <location>
        <begin position="146"/>
        <end position="168"/>
    </location>
</feature>
<dbReference type="EMBL" id="AP022574">
    <property type="protein sequence ID" value="BBX67531.1"/>
    <property type="molecule type" value="Genomic_DNA"/>
</dbReference>
<gene>
    <name evidence="2" type="ORF">MPSYJ_09920</name>
</gene>
<evidence type="ECO:0000256" key="1">
    <source>
        <dbReference type="SAM" id="MobiDB-lite"/>
    </source>
</evidence>
<dbReference type="AlphaFoldDB" id="A0A7I7M5Q2"/>
<feature type="compositionally biased region" description="Low complexity" evidence="1">
    <location>
        <begin position="153"/>
        <end position="168"/>
    </location>
</feature>
<accession>A0A7I7M5Q2</accession>